<dbReference type="InterPro" id="IPR019251">
    <property type="entry name" value="DUF2231_TM"/>
</dbReference>
<dbReference type="RefSeq" id="WP_253763136.1">
    <property type="nucleotide sequence ID" value="NZ_JAMZDZ010000001.1"/>
</dbReference>
<feature type="transmembrane region" description="Helical" evidence="2">
    <location>
        <begin position="12"/>
        <end position="36"/>
    </location>
</feature>
<feature type="transmembrane region" description="Helical" evidence="2">
    <location>
        <begin position="42"/>
        <end position="68"/>
    </location>
</feature>
<organism evidence="4 5">
    <name type="scientific">Hamadaea flava</name>
    <dbReference type="NCBI Taxonomy" id="1742688"/>
    <lineage>
        <taxon>Bacteria</taxon>
        <taxon>Bacillati</taxon>
        <taxon>Actinomycetota</taxon>
        <taxon>Actinomycetes</taxon>
        <taxon>Micromonosporales</taxon>
        <taxon>Micromonosporaceae</taxon>
        <taxon>Hamadaea</taxon>
    </lineage>
</organism>
<accession>A0ABV8LW50</accession>
<keyword evidence="5" id="KW-1185">Reference proteome</keyword>
<dbReference type="Proteomes" id="UP001595816">
    <property type="component" value="Unassembled WGS sequence"/>
</dbReference>
<evidence type="ECO:0000313" key="5">
    <source>
        <dbReference type="Proteomes" id="UP001595816"/>
    </source>
</evidence>
<keyword evidence="2" id="KW-0812">Transmembrane</keyword>
<evidence type="ECO:0000259" key="3">
    <source>
        <dbReference type="Pfam" id="PF09990"/>
    </source>
</evidence>
<gene>
    <name evidence="4" type="ORF">ACFOZ4_32020</name>
</gene>
<feature type="transmembrane region" description="Helical" evidence="2">
    <location>
        <begin position="80"/>
        <end position="100"/>
    </location>
</feature>
<name>A0ABV8LW50_9ACTN</name>
<keyword evidence="2" id="KW-1133">Transmembrane helix</keyword>
<comment type="caution">
    <text evidence="4">The sequence shown here is derived from an EMBL/GenBank/DDBJ whole genome shotgun (WGS) entry which is preliminary data.</text>
</comment>
<feature type="region of interest" description="Disordered" evidence="1">
    <location>
        <begin position="149"/>
        <end position="169"/>
    </location>
</feature>
<protein>
    <submittedName>
        <fullName evidence="4">DUF2231 domain-containing protein</fullName>
    </submittedName>
</protein>
<keyword evidence="2" id="KW-0472">Membrane</keyword>
<evidence type="ECO:0000256" key="2">
    <source>
        <dbReference type="SAM" id="Phobius"/>
    </source>
</evidence>
<evidence type="ECO:0000256" key="1">
    <source>
        <dbReference type="SAM" id="MobiDB-lite"/>
    </source>
</evidence>
<dbReference type="EMBL" id="JBHSAY010000020">
    <property type="protein sequence ID" value="MFC4135262.1"/>
    <property type="molecule type" value="Genomic_DNA"/>
</dbReference>
<sequence>MQSRAKIMGHAVHPLLIVFPLGLLSTAVIFDIIYLFSDRPSFALAAAYAMAGGIVGGLIAAVFGLIDWTGIESGTRAKRIGAVHGLGNVLVVALFAVSWLLRTGGDQWQPGVLAMVFSFAGLALAGFTGWLGGELVERLGVGVDEGANADSPSSLSHMPAGHTPAHVRH</sequence>
<evidence type="ECO:0000313" key="4">
    <source>
        <dbReference type="EMBL" id="MFC4135262.1"/>
    </source>
</evidence>
<proteinExistence type="predicted"/>
<feature type="transmembrane region" description="Helical" evidence="2">
    <location>
        <begin position="112"/>
        <end position="131"/>
    </location>
</feature>
<feature type="domain" description="DUF2231" evidence="3">
    <location>
        <begin position="9"/>
        <end position="144"/>
    </location>
</feature>
<reference evidence="5" key="1">
    <citation type="journal article" date="2019" name="Int. J. Syst. Evol. Microbiol.">
        <title>The Global Catalogue of Microorganisms (GCM) 10K type strain sequencing project: providing services to taxonomists for standard genome sequencing and annotation.</title>
        <authorList>
            <consortium name="The Broad Institute Genomics Platform"/>
            <consortium name="The Broad Institute Genome Sequencing Center for Infectious Disease"/>
            <person name="Wu L."/>
            <person name="Ma J."/>
        </authorList>
    </citation>
    <scope>NUCLEOTIDE SEQUENCE [LARGE SCALE GENOMIC DNA]</scope>
    <source>
        <strain evidence="5">CGMCC 4.7289</strain>
    </source>
</reference>
<dbReference type="Pfam" id="PF09990">
    <property type="entry name" value="DUF2231"/>
    <property type="match status" value="1"/>
</dbReference>